<reference evidence="4 5" key="1">
    <citation type="submission" date="2021-04" db="EMBL/GenBank/DDBJ databases">
        <title>Whole genome sequence of Jiella sp. KSK16Y-1.</title>
        <authorList>
            <person name="Tuo L."/>
        </authorList>
    </citation>
    <scope>NUCLEOTIDE SEQUENCE [LARGE SCALE GENOMIC DNA]</scope>
    <source>
        <strain evidence="4 5">KSK16Y-1</strain>
    </source>
</reference>
<sequence length="217" mass="23996">MPRMKLFYAPGACSLASHIALEEAGADFEAVRLDMAKGEQKSADYLKINPKGRVPALVDGDLTVTENPAILRYVAITHPESHLWPADPVGEARCAEWLAFMSSTVHPSYAHIRRAERYASTEEGKADVVETGRKATREIFAMVEEKLAKAGDVWAAGESYSVADPYLIVFWTWGRGSVLRYDMAADFPVWTAHAQRMAERPAVRAAFEREGLTLPKG</sequence>
<evidence type="ECO:0000256" key="1">
    <source>
        <dbReference type="RuleBase" id="RU003494"/>
    </source>
</evidence>
<dbReference type="CDD" id="cd03188">
    <property type="entry name" value="GST_C_Beta"/>
    <property type="match status" value="1"/>
</dbReference>
<dbReference type="PANTHER" id="PTHR44051:SF8">
    <property type="entry name" value="GLUTATHIONE S-TRANSFERASE GSTA"/>
    <property type="match status" value="1"/>
</dbReference>
<protein>
    <submittedName>
        <fullName evidence="4">Glutathione S-transferase N-terminal domain-containing protein</fullName>
    </submittedName>
</protein>
<evidence type="ECO:0000313" key="4">
    <source>
        <dbReference type="EMBL" id="MBP0618275.1"/>
    </source>
</evidence>
<dbReference type="InterPro" id="IPR010987">
    <property type="entry name" value="Glutathione-S-Trfase_C-like"/>
</dbReference>
<evidence type="ECO:0000259" key="3">
    <source>
        <dbReference type="PROSITE" id="PS50405"/>
    </source>
</evidence>
<dbReference type="PROSITE" id="PS50405">
    <property type="entry name" value="GST_CTER"/>
    <property type="match status" value="1"/>
</dbReference>
<dbReference type="PROSITE" id="PS50404">
    <property type="entry name" value="GST_NTER"/>
    <property type="match status" value="1"/>
</dbReference>
<dbReference type="InterPro" id="IPR004045">
    <property type="entry name" value="Glutathione_S-Trfase_N"/>
</dbReference>
<dbReference type="InterPro" id="IPR036282">
    <property type="entry name" value="Glutathione-S-Trfase_C_sf"/>
</dbReference>
<dbReference type="Pfam" id="PF02798">
    <property type="entry name" value="GST_N"/>
    <property type="match status" value="1"/>
</dbReference>
<dbReference type="SUPFAM" id="SSF52833">
    <property type="entry name" value="Thioredoxin-like"/>
    <property type="match status" value="1"/>
</dbReference>
<dbReference type="Gene3D" id="1.20.1050.10">
    <property type="match status" value="1"/>
</dbReference>
<feature type="domain" description="GST C-terminal" evidence="3">
    <location>
        <begin position="87"/>
        <end position="217"/>
    </location>
</feature>
<evidence type="ECO:0000259" key="2">
    <source>
        <dbReference type="PROSITE" id="PS50404"/>
    </source>
</evidence>
<dbReference type="InterPro" id="IPR040079">
    <property type="entry name" value="Glutathione_S-Trfase"/>
</dbReference>
<dbReference type="SFLD" id="SFLDG00358">
    <property type="entry name" value="Main_(cytGST)"/>
    <property type="match status" value="1"/>
</dbReference>
<proteinExistence type="inferred from homology"/>
<comment type="similarity">
    <text evidence="1">Belongs to the GST superfamily.</text>
</comment>
<dbReference type="RefSeq" id="WP_209597871.1">
    <property type="nucleotide sequence ID" value="NZ_JAGJCF010000030.1"/>
</dbReference>
<dbReference type="SFLD" id="SFLDG01150">
    <property type="entry name" value="Main.1:_Beta-like"/>
    <property type="match status" value="1"/>
</dbReference>
<organism evidence="4 5">
    <name type="scientific">Jiella mangrovi</name>
    <dbReference type="NCBI Taxonomy" id="2821407"/>
    <lineage>
        <taxon>Bacteria</taxon>
        <taxon>Pseudomonadati</taxon>
        <taxon>Pseudomonadota</taxon>
        <taxon>Alphaproteobacteria</taxon>
        <taxon>Hyphomicrobiales</taxon>
        <taxon>Aurantimonadaceae</taxon>
        <taxon>Jiella</taxon>
    </lineage>
</organism>
<dbReference type="SFLD" id="SFLDS00019">
    <property type="entry name" value="Glutathione_Transferase_(cytos"/>
    <property type="match status" value="1"/>
</dbReference>
<dbReference type="CDD" id="cd03057">
    <property type="entry name" value="GST_N_Beta"/>
    <property type="match status" value="1"/>
</dbReference>
<dbReference type="Gene3D" id="3.40.30.10">
    <property type="entry name" value="Glutaredoxin"/>
    <property type="match status" value="1"/>
</dbReference>
<comment type="caution">
    <text evidence="4">The sequence shown here is derived from an EMBL/GenBank/DDBJ whole genome shotgun (WGS) entry which is preliminary data.</text>
</comment>
<keyword evidence="5" id="KW-1185">Reference proteome</keyword>
<evidence type="ECO:0000313" key="5">
    <source>
        <dbReference type="Proteomes" id="UP000678276"/>
    </source>
</evidence>
<feature type="domain" description="GST N-terminal" evidence="2">
    <location>
        <begin position="1"/>
        <end position="82"/>
    </location>
</feature>
<dbReference type="PANTHER" id="PTHR44051">
    <property type="entry name" value="GLUTATHIONE S-TRANSFERASE-RELATED"/>
    <property type="match status" value="1"/>
</dbReference>
<dbReference type="EMBL" id="JAGJCF010000030">
    <property type="protein sequence ID" value="MBP0618275.1"/>
    <property type="molecule type" value="Genomic_DNA"/>
</dbReference>
<dbReference type="Pfam" id="PF00043">
    <property type="entry name" value="GST_C"/>
    <property type="match status" value="1"/>
</dbReference>
<dbReference type="Proteomes" id="UP000678276">
    <property type="component" value="Unassembled WGS sequence"/>
</dbReference>
<name>A0ABS4BQ46_9HYPH</name>
<gene>
    <name evidence="4" type="ORF">J6595_22060</name>
</gene>
<dbReference type="SUPFAM" id="SSF47616">
    <property type="entry name" value="GST C-terminal domain-like"/>
    <property type="match status" value="1"/>
</dbReference>
<accession>A0ABS4BQ46</accession>
<dbReference type="InterPro" id="IPR036249">
    <property type="entry name" value="Thioredoxin-like_sf"/>
</dbReference>
<dbReference type="InterPro" id="IPR004046">
    <property type="entry name" value="GST_C"/>
</dbReference>